<dbReference type="GO" id="GO:0005856">
    <property type="term" value="C:cytoskeleton"/>
    <property type="evidence" value="ECO:0007669"/>
    <property type="project" value="UniProtKB-SubCell"/>
</dbReference>
<dbReference type="FunFam" id="1.20.900.10:FF:000023">
    <property type="entry name" value="dynamin-binding protein isoform X2"/>
    <property type="match status" value="1"/>
</dbReference>
<dbReference type="InterPro" id="IPR004148">
    <property type="entry name" value="BAR_dom"/>
</dbReference>
<dbReference type="InterPro" id="IPR001331">
    <property type="entry name" value="GDS_CDC24_CS"/>
</dbReference>
<evidence type="ECO:0000256" key="1">
    <source>
        <dbReference type="ARBA" id="ARBA00004245"/>
    </source>
</evidence>
<name>A0A452VD48_URSMA</name>
<evidence type="ECO:0000256" key="7">
    <source>
        <dbReference type="ARBA" id="ARBA00022658"/>
    </source>
</evidence>
<dbReference type="PROSITE" id="PS00741">
    <property type="entry name" value="DH_1"/>
    <property type="match status" value="1"/>
</dbReference>
<feature type="compositionally biased region" description="Low complexity" evidence="16">
    <location>
        <begin position="589"/>
        <end position="616"/>
    </location>
</feature>
<dbReference type="Gene3D" id="1.20.1270.60">
    <property type="entry name" value="Arfaptin homology (AH) domain/BAR domain"/>
    <property type="match status" value="1"/>
</dbReference>
<dbReference type="GO" id="GO:0070161">
    <property type="term" value="C:anchoring junction"/>
    <property type="evidence" value="ECO:0007669"/>
    <property type="project" value="UniProtKB-SubCell"/>
</dbReference>
<evidence type="ECO:0000256" key="12">
    <source>
        <dbReference type="ARBA" id="ARBA00023212"/>
    </source>
</evidence>
<evidence type="ECO:0000256" key="2">
    <source>
        <dbReference type="ARBA" id="ARBA00004282"/>
    </source>
</evidence>
<dbReference type="InterPro" id="IPR035899">
    <property type="entry name" value="DBL_dom_sf"/>
</dbReference>
<dbReference type="PROSITE" id="PS50002">
    <property type="entry name" value="SH3"/>
    <property type="match status" value="2"/>
</dbReference>
<proteinExistence type="predicted"/>
<dbReference type="InterPro" id="IPR051492">
    <property type="entry name" value="Dynamin-Rho_GEF"/>
</dbReference>
<dbReference type="Pfam" id="PF03114">
    <property type="entry name" value="BAR"/>
    <property type="match status" value="1"/>
</dbReference>
<dbReference type="Gene3D" id="1.20.900.10">
    <property type="entry name" value="Dbl homology (DH) domain"/>
    <property type="match status" value="1"/>
</dbReference>
<dbReference type="GO" id="GO:0005085">
    <property type="term" value="F:guanyl-nucleotide exchange factor activity"/>
    <property type="evidence" value="ECO:0007669"/>
    <property type="project" value="UniProtKB-KW"/>
</dbReference>
<dbReference type="GeneTree" id="ENSGT00950000183088"/>
<feature type="domain" description="BAR" evidence="19">
    <location>
        <begin position="291"/>
        <end position="511"/>
    </location>
</feature>
<dbReference type="CDD" id="cd07589">
    <property type="entry name" value="BAR_DNMBP"/>
    <property type="match status" value="1"/>
</dbReference>
<protein>
    <recommendedName>
        <fullName evidence="4">Dynamin-binding protein</fullName>
    </recommendedName>
    <alternativeName>
        <fullName evidence="13">Scaffold protein Tuba</fullName>
    </alternativeName>
</protein>
<evidence type="ECO:0000259" key="19">
    <source>
        <dbReference type="PROSITE" id="PS51021"/>
    </source>
</evidence>
<evidence type="ECO:0000256" key="3">
    <source>
        <dbReference type="ARBA" id="ARBA00004348"/>
    </source>
</evidence>
<dbReference type="AlphaFoldDB" id="A0A452VD48"/>
<evidence type="ECO:0000256" key="10">
    <source>
        <dbReference type="ARBA" id="ARBA00023034"/>
    </source>
</evidence>
<organism evidence="20">
    <name type="scientific">Ursus maritimus</name>
    <name type="common">Polar bear</name>
    <name type="synonym">Thalarctos maritimus</name>
    <dbReference type="NCBI Taxonomy" id="29073"/>
    <lineage>
        <taxon>Eukaryota</taxon>
        <taxon>Metazoa</taxon>
        <taxon>Chordata</taxon>
        <taxon>Craniata</taxon>
        <taxon>Vertebrata</taxon>
        <taxon>Euteleostomi</taxon>
        <taxon>Mammalia</taxon>
        <taxon>Eutheria</taxon>
        <taxon>Laurasiatheria</taxon>
        <taxon>Carnivora</taxon>
        <taxon>Caniformia</taxon>
        <taxon>Ursidae</taxon>
        <taxon>Ursus</taxon>
    </lineage>
</organism>
<dbReference type="SMART" id="SM00721">
    <property type="entry name" value="BAR"/>
    <property type="match status" value="1"/>
</dbReference>
<dbReference type="InterPro" id="IPR036028">
    <property type="entry name" value="SH3-like_dom_sf"/>
</dbReference>
<keyword evidence="5 15" id="KW-0728">SH3 domain</keyword>
<dbReference type="InterPro" id="IPR027267">
    <property type="entry name" value="AH/BAR_dom_sf"/>
</dbReference>
<dbReference type="GO" id="GO:0060271">
    <property type="term" value="P:cilium assembly"/>
    <property type="evidence" value="ECO:0007669"/>
    <property type="project" value="TreeGrafter"/>
</dbReference>
<dbReference type="Gene3D" id="2.30.30.40">
    <property type="entry name" value="SH3 Domains"/>
    <property type="match status" value="2"/>
</dbReference>
<dbReference type="InterPro" id="IPR000219">
    <property type="entry name" value="DH_dom"/>
</dbReference>
<dbReference type="FunFam" id="1.20.1270.60:FF:000027">
    <property type="entry name" value="dynamin-binding protein isoform X1"/>
    <property type="match status" value="1"/>
</dbReference>
<evidence type="ECO:0000313" key="20">
    <source>
        <dbReference type="Ensembl" id="ENSUMAP00000031534"/>
    </source>
</evidence>
<evidence type="ECO:0000259" key="17">
    <source>
        <dbReference type="PROSITE" id="PS50002"/>
    </source>
</evidence>
<feature type="compositionally biased region" description="Basic and acidic residues" evidence="16">
    <location>
        <begin position="734"/>
        <end position="746"/>
    </location>
</feature>
<dbReference type="CDD" id="cd11798">
    <property type="entry name" value="SH3_DNMBP_C1"/>
    <property type="match status" value="1"/>
</dbReference>
<evidence type="ECO:0000256" key="5">
    <source>
        <dbReference type="ARBA" id="ARBA00022443"/>
    </source>
</evidence>
<keyword evidence="10" id="KW-0333">Golgi apparatus</keyword>
<evidence type="ECO:0000256" key="4">
    <source>
        <dbReference type="ARBA" id="ARBA00018186"/>
    </source>
</evidence>
<accession>A0A452VD48</accession>
<dbReference type="FunFam" id="2.30.30.40:FF:000084">
    <property type="entry name" value="dynamin-binding protein isoform X1"/>
    <property type="match status" value="1"/>
</dbReference>
<comment type="subcellular location">
    <subcellularLocation>
        <location evidence="2">Cell junction</location>
    </subcellularLocation>
    <subcellularLocation>
        <location evidence="1">Cytoplasm</location>
        <location evidence="1">Cytoskeleton</location>
    </subcellularLocation>
    <subcellularLocation>
        <location evidence="3">Golgi apparatus</location>
        <location evidence="3">Golgi stack</location>
    </subcellularLocation>
    <subcellularLocation>
        <location evidence="14">Synapse</location>
    </subcellularLocation>
</comment>
<dbReference type="GO" id="GO:0005795">
    <property type="term" value="C:Golgi stack"/>
    <property type="evidence" value="ECO:0007669"/>
    <property type="project" value="UniProtKB-SubCell"/>
</dbReference>
<evidence type="ECO:0000259" key="18">
    <source>
        <dbReference type="PROSITE" id="PS50010"/>
    </source>
</evidence>
<dbReference type="GO" id="GO:0045202">
    <property type="term" value="C:synapse"/>
    <property type="evidence" value="ECO:0007669"/>
    <property type="project" value="UniProtKB-SubCell"/>
</dbReference>
<evidence type="ECO:0000256" key="16">
    <source>
        <dbReference type="SAM" id="MobiDB-lite"/>
    </source>
</evidence>
<keyword evidence="9" id="KW-0770">Synapse</keyword>
<keyword evidence="8" id="KW-0965">Cell junction</keyword>
<keyword evidence="6" id="KW-0963">Cytoplasm</keyword>
<dbReference type="SUPFAM" id="SSF103657">
    <property type="entry name" value="BAR/IMD domain-like"/>
    <property type="match status" value="1"/>
</dbReference>
<feature type="compositionally biased region" description="Polar residues" evidence="16">
    <location>
        <begin position="30"/>
        <end position="41"/>
    </location>
</feature>
<evidence type="ECO:0000256" key="8">
    <source>
        <dbReference type="ARBA" id="ARBA00022949"/>
    </source>
</evidence>
<keyword evidence="12" id="KW-0206">Cytoskeleton</keyword>
<dbReference type="SUPFAM" id="SSF48065">
    <property type="entry name" value="DBL homology domain (DH-domain)"/>
    <property type="match status" value="1"/>
</dbReference>
<dbReference type="PANTHER" id="PTHR22834:SF19">
    <property type="entry name" value="DYNAMIN-BINDING PROTEIN"/>
    <property type="match status" value="1"/>
</dbReference>
<dbReference type="SMART" id="SM00326">
    <property type="entry name" value="SH3"/>
    <property type="match status" value="2"/>
</dbReference>
<dbReference type="InterPro" id="IPR035820">
    <property type="entry name" value="DNMBP_SH3_C1"/>
</dbReference>
<evidence type="ECO:0000256" key="15">
    <source>
        <dbReference type="PROSITE-ProRule" id="PRU00192"/>
    </source>
</evidence>
<dbReference type="InterPro" id="IPR001452">
    <property type="entry name" value="SH3_domain"/>
</dbReference>
<feature type="domain" description="DH" evidence="18">
    <location>
        <begin position="67"/>
        <end position="250"/>
    </location>
</feature>
<dbReference type="FunFam" id="2.30.30.40:FF:000066">
    <property type="entry name" value="dynamin-binding protein isoform X1"/>
    <property type="match status" value="1"/>
</dbReference>
<dbReference type="CDD" id="cd00160">
    <property type="entry name" value="RhoGEF"/>
    <property type="match status" value="1"/>
</dbReference>
<dbReference type="PANTHER" id="PTHR22834">
    <property type="entry name" value="NUCLEAR FUSION PROTEIN FUS2"/>
    <property type="match status" value="1"/>
</dbReference>
<dbReference type="Pfam" id="PF07653">
    <property type="entry name" value="SH3_2"/>
    <property type="match status" value="1"/>
</dbReference>
<evidence type="ECO:0000256" key="14">
    <source>
        <dbReference type="ARBA" id="ARBA00034103"/>
    </source>
</evidence>
<dbReference type="SUPFAM" id="SSF50044">
    <property type="entry name" value="SH3-domain"/>
    <property type="match status" value="2"/>
</dbReference>
<dbReference type="Ensembl" id="ENSUMAT00000037295.1">
    <property type="protein sequence ID" value="ENSUMAP00000031534.1"/>
    <property type="gene ID" value="ENSUMAG00000022748.1"/>
</dbReference>
<feature type="region of interest" description="Disordered" evidence="16">
    <location>
        <begin position="30"/>
        <end position="59"/>
    </location>
</feature>
<dbReference type="GO" id="GO:0035556">
    <property type="term" value="P:intracellular signal transduction"/>
    <property type="evidence" value="ECO:0007669"/>
    <property type="project" value="InterPro"/>
</dbReference>
<evidence type="ECO:0000256" key="9">
    <source>
        <dbReference type="ARBA" id="ARBA00023018"/>
    </source>
</evidence>
<dbReference type="SMART" id="SM00325">
    <property type="entry name" value="RhoGEF"/>
    <property type="match status" value="1"/>
</dbReference>
<dbReference type="OMA" id="REGEKWY"/>
<keyword evidence="11" id="KW-0175">Coiled coil</keyword>
<keyword evidence="7" id="KW-0344">Guanine-nucleotide releasing factor</keyword>
<reference evidence="20" key="1">
    <citation type="submission" date="2019-03" db="UniProtKB">
        <authorList>
            <consortium name="Ensembl"/>
        </authorList>
    </citation>
    <scope>IDENTIFICATION</scope>
</reference>
<feature type="region of interest" description="Disordered" evidence="16">
    <location>
        <begin position="656"/>
        <end position="746"/>
    </location>
</feature>
<feature type="compositionally biased region" description="Low complexity" evidence="16">
    <location>
        <begin position="42"/>
        <end position="54"/>
    </location>
</feature>
<feature type="region of interest" description="Disordered" evidence="16">
    <location>
        <begin position="585"/>
        <end position="622"/>
    </location>
</feature>
<feature type="domain" description="SH3" evidence="17">
    <location>
        <begin position="520"/>
        <end position="583"/>
    </location>
</feature>
<evidence type="ECO:0000256" key="11">
    <source>
        <dbReference type="ARBA" id="ARBA00023054"/>
    </source>
</evidence>
<dbReference type="PROSITE" id="PS50010">
    <property type="entry name" value="DH_2"/>
    <property type="match status" value="1"/>
</dbReference>
<feature type="compositionally biased region" description="Low complexity" evidence="16">
    <location>
        <begin position="660"/>
        <end position="680"/>
    </location>
</feature>
<evidence type="ECO:0000256" key="6">
    <source>
        <dbReference type="ARBA" id="ARBA00022490"/>
    </source>
</evidence>
<gene>
    <name evidence="20" type="primary">DNMBP</name>
</gene>
<evidence type="ECO:0000256" key="13">
    <source>
        <dbReference type="ARBA" id="ARBA00032587"/>
    </source>
</evidence>
<feature type="domain" description="SH3" evidence="17">
    <location>
        <begin position="747"/>
        <end position="810"/>
    </location>
</feature>
<dbReference type="PRINTS" id="PR01887">
    <property type="entry name" value="SPECTRNALPHA"/>
</dbReference>
<dbReference type="Pfam" id="PF00621">
    <property type="entry name" value="RhoGEF"/>
    <property type="match status" value="1"/>
</dbReference>
<dbReference type="CDD" id="cd12141">
    <property type="entry name" value="SH3_DNMBP_C2"/>
    <property type="match status" value="1"/>
</dbReference>
<sequence length="811" mass="91356">KCLPYSKDLGVAEHSRALGRFRSACYPGTHTSSPGSEMTLLSSQSSSPVAPPGSVYTENPEQRMLEKRAKVVEELLQTERDYIRDLEMCIEHIMVPLQQAQIPNIDFEGLFGNMQMVIKVSKQLLADLEISNAVGPVFLDHRDELEGTYKVYCQNHDEAISLLEIYEKDEKIQKHLQDSLADLKSLYTEWGCTNYINLGSFLIKPVQRVMRYPLLLMELLNSTPESHPDKAPLTNAVLAVKEINVNINEYKRRKDLVLKYRKGDEDSLMEKISKLNIHSIIKKSNRVSSHLKHLTGFAPQIKDEAFEETEKNFRMQERLIKSFIRDLSLYLQHIRESACVKVVAAVGMWDVCMEKGHRDLEQFEKVHRYISDQLFTNFKERTERLVISPLNQLLSMFTGPHKLVQKRFDKLLDFYNCTERAEKLKDKKTLEELQSARNNYEALNAQLLDELPKFHQFAQGLFANCVHGYAEAHCDFSAWKPLLGLVSGGALVDRISCVASQPSYMLQSEELRASLLARYPPEKLFQAERNFNAAQDLDVSLLEGDLVGVIKKKDPMGSQNRWLIDNGVTKGFVYSSFLKPSHARRSHSDVSVGSHSSTESEPSSSSPRFPRQNSSSALTFSPGSMAVSFTSGSCQKQPQEATASKELDQETLGASFNLGCSESSPSRCPSDPDSSPQPRSWDFAEAASALRQPAPAGGSCRNSRRPETVGCSLPARGGQGRDLTKGCTRATPSLEDKKEEPESREAEGNQVYFAVYTFKARNPNELSVSANQRLKILEFKDVTGNTEWWLAEVNGKKGYVPSNYIRKTEYT</sequence>
<dbReference type="PROSITE" id="PS51021">
    <property type="entry name" value="BAR"/>
    <property type="match status" value="1"/>
</dbReference>